<organism evidence="1 2">
    <name type="scientific">Olpidium bornovanus</name>
    <dbReference type="NCBI Taxonomy" id="278681"/>
    <lineage>
        <taxon>Eukaryota</taxon>
        <taxon>Fungi</taxon>
        <taxon>Fungi incertae sedis</taxon>
        <taxon>Olpidiomycota</taxon>
        <taxon>Olpidiomycotina</taxon>
        <taxon>Olpidiomycetes</taxon>
        <taxon>Olpidiales</taxon>
        <taxon>Olpidiaceae</taxon>
        <taxon>Olpidium</taxon>
    </lineage>
</organism>
<dbReference type="EMBL" id="JAEFCI010012372">
    <property type="protein sequence ID" value="KAG5456047.1"/>
    <property type="molecule type" value="Genomic_DNA"/>
</dbReference>
<comment type="caution">
    <text evidence="1">The sequence shown here is derived from an EMBL/GenBank/DDBJ whole genome shotgun (WGS) entry which is preliminary data.</text>
</comment>
<accession>A0A8H7ZN83</accession>
<gene>
    <name evidence="1" type="ORF">BJ554DRAFT_4322</name>
</gene>
<reference evidence="1 2" key="1">
    <citation type="journal article" name="Sci. Rep.">
        <title>Genome-scale phylogenetic analyses confirm Olpidium as the closest living zoosporic fungus to the non-flagellated, terrestrial fungi.</title>
        <authorList>
            <person name="Chang Y."/>
            <person name="Rochon D."/>
            <person name="Sekimoto S."/>
            <person name="Wang Y."/>
            <person name="Chovatia M."/>
            <person name="Sandor L."/>
            <person name="Salamov A."/>
            <person name="Grigoriev I.V."/>
            <person name="Stajich J.E."/>
            <person name="Spatafora J.W."/>
        </authorList>
    </citation>
    <scope>NUCLEOTIDE SEQUENCE [LARGE SCALE GENOMIC DNA]</scope>
    <source>
        <strain evidence="1">S191</strain>
    </source>
</reference>
<keyword evidence="2" id="KW-1185">Reference proteome</keyword>
<dbReference type="Proteomes" id="UP000673691">
    <property type="component" value="Unassembled WGS sequence"/>
</dbReference>
<evidence type="ECO:0000313" key="2">
    <source>
        <dbReference type="Proteomes" id="UP000673691"/>
    </source>
</evidence>
<evidence type="ECO:0000313" key="1">
    <source>
        <dbReference type="EMBL" id="KAG5456047.1"/>
    </source>
</evidence>
<sequence>RRAPKVALPPPVRLFPGGRCPGSAAAAGFGASDVRTHALAFGTRRSARAVDGHCAACPARNPATPAPSSSFSCPPGPGVGSIWGEISRRCRADPRFVRCAPGPLFARPFRQSIQEGVATPSPRQKSVHRGVNTKLPTAEFVFHSPEPSLAPPPLSSPLLKIADAYFVLSDPGRRASYDSAYRTVYGSGSRRQTAAGPARQQARQWNDVHAEADAVFGDVFYDLLKPEVDNPWWFWTPVGTIAGIVLGFIIANLPGAVLGGYAGNKLGVVRDNKGKSVMEVFNSFSHQRKRDILSAIAKKAALPSARPSLQGLVQLDSASLGTFSFAANAWPEERVFEGVPFRAVDPGTHGTLMNKMGLGGFSLRSAPGQQLGGVRWKRQSAGRALIAGIQDNQQDGPADVKNQGVS</sequence>
<protein>
    <recommendedName>
        <fullName evidence="3">J domain-containing protein</fullName>
    </recommendedName>
</protein>
<proteinExistence type="predicted"/>
<dbReference type="AlphaFoldDB" id="A0A8H7ZN83"/>
<evidence type="ECO:0008006" key="3">
    <source>
        <dbReference type="Google" id="ProtNLM"/>
    </source>
</evidence>
<feature type="non-terminal residue" evidence="1">
    <location>
        <position position="1"/>
    </location>
</feature>
<dbReference type="OrthoDB" id="442087at2759"/>
<name>A0A8H7ZN83_9FUNG</name>